<evidence type="ECO:0000313" key="3">
    <source>
        <dbReference type="EMBL" id="ADN16407.1"/>
    </source>
</evidence>
<keyword evidence="4" id="KW-1185">Reference proteome</keyword>
<gene>
    <name evidence="3" type="ordered locus">Cyan7822_4497</name>
</gene>
<feature type="domain" description="Cas12f1-like TNB" evidence="2">
    <location>
        <begin position="341"/>
        <end position="415"/>
    </location>
</feature>
<dbReference type="GO" id="GO:0003677">
    <property type="term" value="F:DNA binding"/>
    <property type="evidence" value="ECO:0007669"/>
    <property type="project" value="UniProtKB-KW"/>
</dbReference>
<evidence type="ECO:0000313" key="4">
    <source>
        <dbReference type="Proteomes" id="UP000008206"/>
    </source>
</evidence>
<reference evidence="4" key="1">
    <citation type="journal article" date="2011" name="MBio">
        <title>Novel metabolic attributes of the genus Cyanothece, comprising a group of unicellular nitrogen-fixing Cyanobacteria.</title>
        <authorList>
            <person name="Bandyopadhyay A."/>
            <person name="Elvitigala T."/>
            <person name="Welsh E."/>
            <person name="Stockel J."/>
            <person name="Liberton M."/>
            <person name="Min H."/>
            <person name="Sherman L.A."/>
            <person name="Pakrasi H.B."/>
        </authorList>
    </citation>
    <scope>NUCLEOTIDE SEQUENCE [LARGE SCALE GENOMIC DNA]</scope>
    <source>
        <strain evidence="4">PCC 7822</strain>
    </source>
</reference>
<dbReference type="EMBL" id="CP002198">
    <property type="protein sequence ID" value="ADN16407.1"/>
    <property type="molecule type" value="Genomic_DNA"/>
</dbReference>
<dbReference type="eggNOG" id="COG0675">
    <property type="taxonomic scope" value="Bacteria"/>
</dbReference>
<dbReference type="HOGENOM" id="CLU_643471_0_0_3"/>
<sequence length="460" mass="52917">MAKPTKTIKRELTPRKLEWLARTKVLFNQVVEFYVRVLSTHPNLLNTHSDDLYSVFERLTISNKKHPCVPYPLPWSIPAMLRRAAIKKAYGVYQSWHSHRQRWEKQKNKATLKGKKFAHRPPLLTRKYNFSVQFYKGAWKGTGVENELLLNLWTGTSWTWVKYKISGRDLPDNWKALSPTVVVKGNKPRLHIPLEKENFNYPKKLEVQTKKKDFKIVAVDLNMGDKLAVFTLLNSDGKALATKFIKGGSYLQSRRKRLLGKIAKSYSKTGIISSGHSRHKWDKIKQIQDYEAHRISRRIVDWATSQGANVIVFEHLGNLKPQKGKYSHKQNQKRAYWLKSKIFDYTKYKAFTNGIITSRVNPANTSRLCACCGEWVSRHHADEPIGNYRVGADNFTCLANPLHRGDADRNASVNIGLKFLSRYDLVSLKGKPLVERPRLVSGLYIQGKSLALSGRRVGMF</sequence>
<name>E0UC69_GLOV7</name>
<evidence type="ECO:0000256" key="1">
    <source>
        <dbReference type="ARBA" id="ARBA00023125"/>
    </source>
</evidence>
<organism evidence="3 4">
    <name type="scientific">Gloeothece verrucosa (strain PCC 7822)</name>
    <name type="common">Cyanothece sp. (strain PCC 7822)</name>
    <dbReference type="NCBI Taxonomy" id="497965"/>
    <lineage>
        <taxon>Bacteria</taxon>
        <taxon>Bacillati</taxon>
        <taxon>Cyanobacteriota</taxon>
        <taxon>Cyanophyceae</taxon>
        <taxon>Oscillatoriophycideae</taxon>
        <taxon>Chroococcales</taxon>
        <taxon>Aphanothecaceae</taxon>
        <taxon>Gloeothece</taxon>
        <taxon>Gloeothece verrucosa</taxon>
    </lineage>
</organism>
<dbReference type="NCBIfam" id="TIGR01766">
    <property type="entry name" value="IS200/IS605 family accessory protein TnpB-like domain"/>
    <property type="match status" value="1"/>
</dbReference>
<proteinExistence type="predicted"/>
<protein>
    <submittedName>
        <fullName evidence="3">Transposase, IS605 OrfB family</fullName>
    </submittedName>
</protein>
<dbReference type="RefSeq" id="WP_013324470.1">
    <property type="nucleotide sequence ID" value="NC_014501.1"/>
</dbReference>
<keyword evidence="1" id="KW-0238">DNA-binding</keyword>
<dbReference type="KEGG" id="cyj:Cyan7822_4497"/>
<dbReference type="AlphaFoldDB" id="E0UC69"/>
<accession>E0UC69</accession>
<evidence type="ECO:0000259" key="2">
    <source>
        <dbReference type="Pfam" id="PF07282"/>
    </source>
</evidence>
<dbReference type="InterPro" id="IPR010095">
    <property type="entry name" value="Cas12f1-like_TNB"/>
</dbReference>
<dbReference type="OrthoDB" id="446094at2"/>
<dbReference type="Pfam" id="PF07282">
    <property type="entry name" value="Cas12f1-like_TNB"/>
    <property type="match status" value="1"/>
</dbReference>
<dbReference type="STRING" id="497965.Cyan7822_4497"/>
<dbReference type="Proteomes" id="UP000008206">
    <property type="component" value="Chromosome"/>
</dbReference>